<name>A0AAV3NUS3_LITER</name>
<dbReference type="AlphaFoldDB" id="A0AAV3NUS3"/>
<keyword evidence="2" id="KW-1185">Reference proteome</keyword>
<dbReference type="Proteomes" id="UP001454036">
    <property type="component" value="Unassembled WGS sequence"/>
</dbReference>
<dbReference type="PANTHER" id="PTHR48054">
    <property type="entry name" value="RECEPTOR KINASE-LIKE PROTEIN XA21"/>
    <property type="match status" value="1"/>
</dbReference>
<reference evidence="1 2" key="1">
    <citation type="submission" date="2024-01" db="EMBL/GenBank/DDBJ databases">
        <title>The complete chloroplast genome sequence of Lithospermum erythrorhizon: insights into the phylogenetic relationship among Boraginaceae species and the maternal lineages of purple gromwells.</title>
        <authorList>
            <person name="Okada T."/>
            <person name="Watanabe K."/>
        </authorList>
    </citation>
    <scope>NUCLEOTIDE SEQUENCE [LARGE SCALE GENOMIC DNA]</scope>
</reference>
<dbReference type="Pfam" id="PF13855">
    <property type="entry name" value="LRR_8"/>
    <property type="match status" value="1"/>
</dbReference>
<organism evidence="1 2">
    <name type="scientific">Lithospermum erythrorhizon</name>
    <name type="common">Purple gromwell</name>
    <name type="synonym">Lithospermum officinale var. erythrorhizon</name>
    <dbReference type="NCBI Taxonomy" id="34254"/>
    <lineage>
        <taxon>Eukaryota</taxon>
        <taxon>Viridiplantae</taxon>
        <taxon>Streptophyta</taxon>
        <taxon>Embryophyta</taxon>
        <taxon>Tracheophyta</taxon>
        <taxon>Spermatophyta</taxon>
        <taxon>Magnoliopsida</taxon>
        <taxon>eudicotyledons</taxon>
        <taxon>Gunneridae</taxon>
        <taxon>Pentapetalae</taxon>
        <taxon>asterids</taxon>
        <taxon>lamiids</taxon>
        <taxon>Boraginales</taxon>
        <taxon>Boraginaceae</taxon>
        <taxon>Boraginoideae</taxon>
        <taxon>Lithospermeae</taxon>
        <taxon>Lithospermum</taxon>
    </lineage>
</organism>
<comment type="caution">
    <text evidence="1">The sequence shown here is derived from an EMBL/GenBank/DDBJ whole genome shotgun (WGS) entry which is preliminary data.</text>
</comment>
<evidence type="ECO:0000313" key="1">
    <source>
        <dbReference type="EMBL" id="GAA0143140.1"/>
    </source>
</evidence>
<dbReference type="InterPro" id="IPR052592">
    <property type="entry name" value="LRR-RLK"/>
</dbReference>
<accession>A0AAV3NUS3</accession>
<protein>
    <submittedName>
        <fullName evidence="1">Uncharacterized protein</fullName>
    </submittedName>
</protein>
<evidence type="ECO:0000313" key="2">
    <source>
        <dbReference type="Proteomes" id="UP001454036"/>
    </source>
</evidence>
<sequence>MNCDRLETFDVGDNDTDLEIPGDLFVNLKNLKHLVLSQNRLHGEIPLELANSSQLQVLDLSSNGLTGTISSWMCSNTTDFSLEELILADNYLTGEIPSGLGLCRKLKKLNLSFNNFTGSIPLDIWMLPNLEELMNFLREFADMEKAARNC</sequence>
<proteinExistence type="predicted"/>
<dbReference type="SUPFAM" id="SSF52058">
    <property type="entry name" value="L domain-like"/>
    <property type="match status" value="1"/>
</dbReference>
<dbReference type="InterPro" id="IPR032675">
    <property type="entry name" value="LRR_dom_sf"/>
</dbReference>
<dbReference type="EMBL" id="BAABME010030835">
    <property type="protein sequence ID" value="GAA0143140.1"/>
    <property type="molecule type" value="Genomic_DNA"/>
</dbReference>
<dbReference type="Pfam" id="PF00560">
    <property type="entry name" value="LRR_1"/>
    <property type="match status" value="2"/>
</dbReference>
<dbReference type="Gene3D" id="3.80.10.10">
    <property type="entry name" value="Ribonuclease Inhibitor"/>
    <property type="match status" value="1"/>
</dbReference>
<gene>
    <name evidence="1" type="ORF">LIER_42752</name>
</gene>
<dbReference type="PANTHER" id="PTHR48054:SF82">
    <property type="entry name" value="LRR RECEPTOR-LIKE SERINE_THREONINE-PROTEIN KINASE FLS2"/>
    <property type="match status" value="1"/>
</dbReference>
<dbReference type="InterPro" id="IPR001611">
    <property type="entry name" value="Leu-rich_rpt"/>
</dbReference>